<protein>
    <recommendedName>
        <fullName evidence="4">Tetratricopeptide repeat protein</fullName>
    </recommendedName>
</protein>
<name>A0A7J5BN57_9MICO</name>
<proteinExistence type="predicted"/>
<evidence type="ECO:0000313" key="3">
    <source>
        <dbReference type="Proteomes" id="UP000467240"/>
    </source>
</evidence>
<dbReference type="OrthoDB" id="5107606at2"/>
<evidence type="ECO:0008006" key="4">
    <source>
        <dbReference type="Google" id="ProtNLM"/>
    </source>
</evidence>
<keyword evidence="3" id="KW-1185">Reference proteome</keyword>
<feature type="compositionally biased region" description="Basic and acidic residues" evidence="1">
    <location>
        <begin position="375"/>
        <end position="393"/>
    </location>
</feature>
<gene>
    <name evidence="2" type="ORF">F8O01_15670</name>
</gene>
<sequence>MRSLNSPDDAFFRRASALRSDGTDGAPLEIILGGDVAVPSGALYLGPVDGTNGVDGVVVRVPADIYRVLVTIRPGDAAGPPLVRAITVELTGDAEASQSGLPANAFWHESPGVVPVLDTGDGLFVAADAGLRDQHRDGRFPWDGWIRDAVQPALQDARLAGRHSTEVSFPGRQETIVALMFDRDGHGAPVEVAMYAGFDERGMPAKLHVAAFDGAADGASGGAGTPRHDASPFGAAPQAHPGRIGAPPQGDEPPASSTAPWDATPVGVPPAQGLTIPTTPFSAGIPGTIGTADGAAGGTVPDLVVGDAASGRSPFGGPQPPTSQAPEAPVFGASTPPAPTFGGGSAFGSASSSGGSGAPPIGPVFGGAAADMDGAGDRGASHQPEPRRQHDARGAVGSFFADDDVPSWADPSRDEHRPARTFDDVISASASSAWDASGSTDQGLLWDDAARDRAAHDHGPSATGPREHTNVPPGSSPALAQAAPTREHPHAPSHEGVPAPSVMGAAPGQQPGPGAAPEFAPFASDDVEPAQQGTDRPPQQGAPAHVVPASDPAVSGPLIRALDEGLAAVDRNDAAAAVPQLGTVLVGLECGAGEFPDVATALSQRDLTAPQLVDLVVDLQLREGQTGDAVESLRRALSSRALSGTLAETVHLRKRLGELQIRSGDEADAVSTLEAAEGEASALLRDADAEQRADTVGYARDYHAHITFLLADSSLRLGDPTRAVQLAGDAMRAFEQLGLDRMAGRAAFLAASANGRLGNDAGRLASIRDAERVFRRGGELDGLGTALGFLGEDDALRGDYRAAVATFIEARSVLERAGEFTNAATAAHNLSICLRRLGDDGGADDATREAERLELRAASDRDA</sequence>
<evidence type="ECO:0000256" key="1">
    <source>
        <dbReference type="SAM" id="MobiDB-lite"/>
    </source>
</evidence>
<dbReference type="Gene3D" id="1.25.40.10">
    <property type="entry name" value="Tetratricopeptide repeat domain"/>
    <property type="match status" value="1"/>
</dbReference>
<feature type="region of interest" description="Disordered" evidence="1">
    <location>
        <begin position="453"/>
        <end position="552"/>
    </location>
</feature>
<dbReference type="AlphaFoldDB" id="A0A7J5BN57"/>
<dbReference type="EMBL" id="WBJZ01000025">
    <property type="protein sequence ID" value="KAB1653100.1"/>
    <property type="molecule type" value="Genomic_DNA"/>
</dbReference>
<feature type="region of interest" description="Disordered" evidence="1">
    <location>
        <begin position="218"/>
        <end position="278"/>
    </location>
</feature>
<comment type="caution">
    <text evidence="2">The sequence shown here is derived from an EMBL/GenBank/DDBJ whole genome shotgun (WGS) entry which is preliminary data.</text>
</comment>
<evidence type="ECO:0000313" key="2">
    <source>
        <dbReference type="EMBL" id="KAB1653100.1"/>
    </source>
</evidence>
<feature type="compositionally biased region" description="Low complexity" evidence="1">
    <location>
        <begin position="504"/>
        <end position="517"/>
    </location>
</feature>
<feature type="region of interest" description="Disordered" evidence="1">
    <location>
        <begin position="305"/>
        <end position="419"/>
    </location>
</feature>
<dbReference type="InterPro" id="IPR011990">
    <property type="entry name" value="TPR-like_helical_dom_sf"/>
</dbReference>
<organism evidence="2 3">
    <name type="scientific">Pseudoclavibacter chungangensis</name>
    <dbReference type="NCBI Taxonomy" id="587635"/>
    <lineage>
        <taxon>Bacteria</taxon>
        <taxon>Bacillati</taxon>
        <taxon>Actinomycetota</taxon>
        <taxon>Actinomycetes</taxon>
        <taxon>Micrococcales</taxon>
        <taxon>Microbacteriaceae</taxon>
        <taxon>Pseudoclavibacter</taxon>
    </lineage>
</organism>
<accession>A0A7J5BN57</accession>
<feature type="compositionally biased region" description="Basic and acidic residues" evidence="1">
    <location>
        <begin position="453"/>
        <end position="469"/>
    </location>
</feature>
<dbReference type="RefSeq" id="WP_158041854.1">
    <property type="nucleotide sequence ID" value="NZ_JACCFV010000001.1"/>
</dbReference>
<dbReference type="Proteomes" id="UP000467240">
    <property type="component" value="Unassembled WGS sequence"/>
</dbReference>
<dbReference type="SUPFAM" id="SSF48452">
    <property type="entry name" value="TPR-like"/>
    <property type="match status" value="1"/>
</dbReference>
<reference evidence="2 3" key="1">
    <citation type="submission" date="2019-09" db="EMBL/GenBank/DDBJ databases">
        <title>Phylogeny of genus Pseudoclavibacter and closely related genus.</title>
        <authorList>
            <person name="Li Y."/>
        </authorList>
    </citation>
    <scope>NUCLEOTIDE SEQUENCE [LARGE SCALE GENOMIC DNA]</scope>
    <source>
        <strain evidence="2 3">DSM 23821</strain>
    </source>
</reference>